<dbReference type="Proteomes" id="UP000031523">
    <property type="component" value="Chromosome"/>
</dbReference>
<dbReference type="InterPro" id="IPR017946">
    <property type="entry name" value="PLC-like_Pdiesterase_TIM-brl"/>
</dbReference>
<evidence type="ECO:0000313" key="2">
    <source>
        <dbReference type="EMBL" id="AJE87615.1"/>
    </source>
</evidence>
<dbReference type="SUPFAM" id="SSF51695">
    <property type="entry name" value="PLC-like phosphodiesterases"/>
    <property type="match status" value="1"/>
</dbReference>
<dbReference type="GO" id="GO:0008081">
    <property type="term" value="F:phosphoric diester hydrolase activity"/>
    <property type="evidence" value="ECO:0007669"/>
    <property type="project" value="InterPro"/>
</dbReference>
<dbReference type="PANTHER" id="PTHR31571">
    <property type="entry name" value="ALTERED INHERITANCE OF MITOCHONDRIA PROTEIN 6"/>
    <property type="match status" value="1"/>
</dbReference>
<evidence type="ECO:0000256" key="1">
    <source>
        <dbReference type="ARBA" id="ARBA00014286"/>
    </source>
</evidence>
<organism evidence="2 3">
    <name type="scientific">Streptomyces albus (strain ATCC 21838 / DSM 41398 / FERM P-419 / JCM 4703 / NBRC 107858)</name>
    <dbReference type="NCBI Taxonomy" id="1081613"/>
    <lineage>
        <taxon>Bacteria</taxon>
        <taxon>Bacillati</taxon>
        <taxon>Actinomycetota</taxon>
        <taxon>Actinomycetes</taxon>
        <taxon>Kitasatosporales</taxon>
        <taxon>Streptomycetaceae</taxon>
        <taxon>Streptomyces</taxon>
    </lineage>
</organism>
<name>A0A0B5F7S0_STRA4</name>
<proteinExistence type="predicted"/>
<dbReference type="InterPro" id="IPR039559">
    <property type="entry name" value="AIM6_PI-PLC-like_dom"/>
</dbReference>
<gene>
    <name evidence="2" type="ORF">SLNWT_7239</name>
</gene>
<evidence type="ECO:0000313" key="3">
    <source>
        <dbReference type="Proteomes" id="UP000031523"/>
    </source>
</evidence>
<dbReference type="AlphaFoldDB" id="A0A0B5F7S0"/>
<dbReference type="InterPro" id="IPR006311">
    <property type="entry name" value="TAT_signal"/>
</dbReference>
<dbReference type="CDD" id="cd08577">
    <property type="entry name" value="PI-PLCc_GDPD_SF_unchar3"/>
    <property type="match status" value="1"/>
</dbReference>
<reference evidence="2 3" key="1">
    <citation type="submission" date="2015-01" db="EMBL/GenBank/DDBJ databases">
        <title>Enhanced salinomycin production by adjusting the supply of polyketide extender units in Streptomyce albus DSM 41398.</title>
        <authorList>
            <person name="Lu C."/>
        </authorList>
    </citation>
    <scope>NUCLEOTIDE SEQUENCE [LARGE SCALE GENOMIC DNA]</scope>
    <source>
        <strain evidence="3">ATCC 21838 / DSM 41398 / FERM P-419 / JCM 4703 / NBRC 107858</strain>
    </source>
</reference>
<dbReference type="GO" id="GO:0006629">
    <property type="term" value="P:lipid metabolic process"/>
    <property type="evidence" value="ECO:0007669"/>
    <property type="project" value="InterPro"/>
</dbReference>
<keyword evidence="3" id="KW-1185">Reference proteome</keyword>
<accession>A0A0B5F7S0</accession>
<sequence>MPLTTRRRALTALGAATAAGVAAPVLLGGPLAPAARAASATGGHRPRPHWRAHAHNDYEHPRPLLDALDQRFGSVEADIYLVEGELLVAHDPADLDPRRTLESLYLRPLRARVRANHGWVYGGWPRPLQLLVDLKTEGASTYLALDRVLRRYPELFTGFRHGRVRRRAVTVVVSGDRAAREPMAAQDTRLAFYDGRLTDLGTAADASFIPLISDNWALNFGWQGTGPFPAAERQKLRTMVAGAHGRGQQLRLWSTPDLPGPAREALWGELLAEGVDFLNTDDLTGLAAFLTAHGA</sequence>
<dbReference type="EMBL" id="CP010519">
    <property type="protein sequence ID" value="AJE87615.1"/>
    <property type="molecule type" value="Genomic_DNA"/>
</dbReference>
<dbReference type="InterPro" id="IPR051236">
    <property type="entry name" value="HAT_RTT109-like"/>
</dbReference>
<protein>
    <recommendedName>
        <fullName evidence="1">Altered inheritance of mitochondria protein 6</fullName>
    </recommendedName>
</protein>
<dbReference type="PANTHER" id="PTHR31571:SF1">
    <property type="entry name" value="ALTERED INHERITANCE OF MITOCHONDRIA PROTEIN 6"/>
    <property type="match status" value="1"/>
</dbReference>
<dbReference type="PROSITE" id="PS51318">
    <property type="entry name" value="TAT"/>
    <property type="match status" value="1"/>
</dbReference>
<dbReference type="KEGG" id="sals:SLNWT_7239"/>